<dbReference type="Proteomes" id="UP001501371">
    <property type="component" value="Unassembled WGS sequence"/>
</dbReference>
<keyword evidence="3" id="KW-1185">Reference proteome</keyword>
<evidence type="ECO:0000313" key="2">
    <source>
        <dbReference type="EMBL" id="GAA1162681.1"/>
    </source>
</evidence>
<evidence type="ECO:0000256" key="1">
    <source>
        <dbReference type="SAM" id="MobiDB-lite"/>
    </source>
</evidence>
<organism evidence="2 3">
    <name type="scientific">Streptomyces hebeiensis</name>
    <dbReference type="NCBI Taxonomy" id="229486"/>
    <lineage>
        <taxon>Bacteria</taxon>
        <taxon>Bacillati</taxon>
        <taxon>Actinomycetota</taxon>
        <taxon>Actinomycetes</taxon>
        <taxon>Kitasatosporales</taxon>
        <taxon>Streptomycetaceae</taxon>
        <taxon>Streptomyces</taxon>
    </lineage>
</organism>
<evidence type="ECO:0000313" key="3">
    <source>
        <dbReference type="Proteomes" id="UP001501371"/>
    </source>
</evidence>
<feature type="region of interest" description="Disordered" evidence="1">
    <location>
        <begin position="74"/>
        <end position="103"/>
    </location>
</feature>
<sequence length="103" mass="10511">MGFLVGFLEVHPLRAAVVQAARLWAAAPPTTGGSHQRASAPLDADFDKAAVFHITIPAVSRNGEAEFGGRCPGRASAGAAVQRAADGGPRERHGDPAARCPSG</sequence>
<dbReference type="EMBL" id="BAAAKV010000013">
    <property type="protein sequence ID" value="GAA1162681.1"/>
    <property type="molecule type" value="Genomic_DNA"/>
</dbReference>
<reference evidence="2 3" key="1">
    <citation type="journal article" date="2019" name="Int. J. Syst. Evol. Microbiol.">
        <title>The Global Catalogue of Microorganisms (GCM) 10K type strain sequencing project: providing services to taxonomists for standard genome sequencing and annotation.</title>
        <authorList>
            <consortium name="The Broad Institute Genomics Platform"/>
            <consortium name="The Broad Institute Genome Sequencing Center for Infectious Disease"/>
            <person name="Wu L."/>
            <person name="Ma J."/>
        </authorList>
    </citation>
    <scope>NUCLEOTIDE SEQUENCE [LARGE SCALE GENOMIC DNA]</scope>
    <source>
        <strain evidence="2 3">JCM 12696</strain>
    </source>
</reference>
<accession>A0ABN1UQI9</accession>
<comment type="caution">
    <text evidence="2">The sequence shown here is derived from an EMBL/GenBank/DDBJ whole genome shotgun (WGS) entry which is preliminary data.</text>
</comment>
<feature type="compositionally biased region" description="Low complexity" evidence="1">
    <location>
        <begin position="74"/>
        <end position="87"/>
    </location>
</feature>
<protein>
    <submittedName>
        <fullName evidence="2">Uncharacterized protein</fullName>
    </submittedName>
</protein>
<proteinExistence type="predicted"/>
<name>A0ABN1UQI9_9ACTN</name>
<gene>
    <name evidence="2" type="ORF">GCM10009654_19210</name>
</gene>